<sequence length="223" mass="24300">MGSQSATTFETDTTTVPNLQLVFSKDNPSNTVIAPLDAQGPAYSIIAKLQNGSDMVTTFRKSEQGPTDDWDSKPIVATLQWREVFSDKISLGGKPPVSVSSIFKKRFMSTTVSFSDDQGRKYEWRGYGAGLQMVLFEKGGKEGIAGFKRSRLDHASQKLNPAVLTLNPRAVEIIDLVVVSFLCLEKNRRMDDNSSNNKADAMTSGDIGIGNVTGGDNIYKHGV</sequence>
<comment type="caution">
    <text evidence="2">The sequence shown here is derived from an EMBL/GenBank/DDBJ whole genome shotgun (WGS) entry which is preliminary data.</text>
</comment>
<dbReference type="Pfam" id="PF20236">
    <property type="entry name" value="DUF6593"/>
    <property type="match status" value="1"/>
</dbReference>
<gene>
    <name evidence="2" type="ORF">RDB_LOCUS81992</name>
</gene>
<organism evidence="2 3">
    <name type="scientific">Rhizoctonia solani</name>
    <dbReference type="NCBI Taxonomy" id="456999"/>
    <lineage>
        <taxon>Eukaryota</taxon>
        <taxon>Fungi</taxon>
        <taxon>Dikarya</taxon>
        <taxon>Basidiomycota</taxon>
        <taxon>Agaricomycotina</taxon>
        <taxon>Agaricomycetes</taxon>
        <taxon>Cantharellales</taxon>
        <taxon>Ceratobasidiaceae</taxon>
        <taxon>Rhizoctonia</taxon>
    </lineage>
</organism>
<reference evidence="2" key="1">
    <citation type="submission" date="2021-01" db="EMBL/GenBank/DDBJ databases">
        <authorList>
            <person name="Kaushik A."/>
        </authorList>
    </citation>
    <scope>NUCLEOTIDE SEQUENCE</scope>
    <source>
        <strain evidence="2">AG1-1B</strain>
    </source>
</reference>
<evidence type="ECO:0000313" key="3">
    <source>
        <dbReference type="Proteomes" id="UP000663826"/>
    </source>
</evidence>
<dbReference type="Proteomes" id="UP000663826">
    <property type="component" value="Unassembled WGS sequence"/>
</dbReference>
<evidence type="ECO:0000313" key="2">
    <source>
        <dbReference type="EMBL" id="CAE6454935.1"/>
    </source>
</evidence>
<dbReference type="EMBL" id="CAJMWQ010001538">
    <property type="protein sequence ID" value="CAE6454935.1"/>
    <property type="molecule type" value="Genomic_DNA"/>
</dbReference>
<dbReference type="InterPro" id="IPR046528">
    <property type="entry name" value="DUF6593"/>
</dbReference>
<accession>A0A8H3BDA1</accession>
<feature type="domain" description="DUF6593" evidence="1">
    <location>
        <begin position="26"/>
        <end position="190"/>
    </location>
</feature>
<proteinExistence type="predicted"/>
<name>A0A8H3BDA1_9AGAM</name>
<protein>
    <recommendedName>
        <fullName evidence="1">DUF6593 domain-containing protein</fullName>
    </recommendedName>
</protein>
<dbReference type="AlphaFoldDB" id="A0A8H3BDA1"/>
<evidence type="ECO:0000259" key="1">
    <source>
        <dbReference type="Pfam" id="PF20236"/>
    </source>
</evidence>